<dbReference type="InterPro" id="IPR005196">
    <property type="entry name" value="Glyco_hydro_65_N"/>
</dbReference>
<reference evidence="5 6" key="1">
    <citation type="submission" date="2022-11" db="EMBL/GenBank/DDBJ databases">
        <authorList>
            <person name="Caiyu Z."/>
        </authorList>
    </citation>
    <scope>NUCLEOTIDE SEQUENCE [LARGE SCALE GENOMIC DNA]</scope>
    <source>
        <strain evidence="5 6">YR-4</strain>
    </source>
</reference>
<protein>
    <submittedName>
        <fullName evidence="5">Family 65 glycosyl hydrolase</fullName>
    </submittedName>
</protein>
<dbReference type="EMBL" id="JAPOHA010000001">
    <property type="protein sequence ID" value="MCY1712689.1"/>
    <property type="molecule type" value="Genomic_DNA"/>
</dbReference>
<comment type="similarity">
    <text evidence="1">Belongs to the glycosyl hydrolase 65 family.</text>
</comment>
<dbReference type="PIRSF" id="PIRSF036289">
    <property type="entry name" value="Glycosyl_hydrolase_malt_phosph"/>
    <property type="match status" value="1"/>
</dbReference>
<proteinExistence type="inferred from homology"/>
<gene>
    <name evidence="5" type="ORF">OUY18_00255</name>
</gene>
<dbReference type="InterPro" id="IPR017045">
    <property type="entry name" value="Malt_Pase/Glycosyl_Hdrlase"/>
</dbReference>
<dbReference type="PANTHER" id="PTHR11051:SF14">
    <property type="entry name" value="MALTOSE PHOSPHORYLASE"/>
    <property type="match status" value="1"/>
</dbReference>
<dbReference type="Pfam" id="PF03636">
    <property type="entry name" value="Glyco_hydro_65N"/>
    <property type="match status" value="1"/>
</dbReference>
<organism evidence="5 6">
    <name type="scientific">Caproiciproducens galactitolivorans</name>
    <dbReference type="NCBI Taxonomy" id="642589"/>
    <lineage>
        <taxon>Bacteria</taxon>
        <taxon>Bacillati</taxon>
        <taxon>Bacillota</taxon>
        <taxon>Clostridia</taxon>
        <taxon>Eubacteriales</taxon>
        <taxon>Acutalibacteraceae</taxon>
        <taxon>Caproiciproducens</taxon>
    </lineage>
</organism>
<accession>A0ABT4BP78</accession>
<feature type="domain" description="Glycoside hydrolase family 65 central catalytic" evidence="2">
    <location>
        <begin position="320"/>
        <end position="681"/>
    </location>
</feature>
<evidence type="ECO:0000256" key="1">
    <source>
        <dbReference type="ARBA" id="ARBA00006768"/>
    </source>
</evidence>
<keyword evidence="5" id="KW-0378">Hydrolase</keyword>
<dbReference type="SUPFAM" id="SSF74650">
    <property type="entry name" value="Galactose mutarotase-like"/>
    <property type="match status" value="1"/>
</dbReference>
<dbReference type="Gene3D" id="2.60.420.10">
    <property type="entry name" value="Maltose phosphorylase, domain 3"/>
    <property type="match status" value="1"/>
</dbReference>
<dbReference type="InterPro" id="IPR012341">
    <property type="entry name" value="6hp_glycosidase-like_sf"/>
</dbReference>
<evidence type="ECO:0000313" key="5">
    <source>
        <dbReference type="EMBL" id="MCY1712689.1"/>
    </source>
</evidence>
<evidence type="ECO:0000313" key="6">
    <source>
        <dbReference type="Proteomes" id="UP001082703"/>
    </source>
</evidence>
<dbReference type="PANTHER" id="PTHR11051">
    <property type="entry name" value="GLYCOSYL HYDROLASE-RELATED"/>
    <property type="match status" value="1"/>
</dbReference>
<dbReference type="InterPro" id="IPR005194">
    <property type="entry name" value="Glyco_hydro_65_C"/>
</dbReference>
<sequence length="770" mass="88830">MGKSADTYYCVDPWKIIENGFSPEHAMVSESIFSLGNEYTGVRGYFDEGYSGDRLLGSYINGVFEEKKLETSSYKGIVNTMTYMVNAVDWLYTRLQIDGEELDLNIADYRSFVRILDLKTGVLIRSFVWRTKTGKEVELTFERFLSMEEPHMGGQRIRARALNFNGNLQVLAGLDFSQPHKSVGENRWDCISNKAEGNCCEIAAQTKQSKHKVICQCRFLGDMEQMAPVQAGEKISLLSFTLPLNQGSQTQFSRIMQILSCTEKAVAPEKFERLSAAKKDTFLAAEYDALKAGSCKWWEQMWRRSDIQIEGDAVNQQGIRYCIFQMHQTYHGENSKSVIGAKGLTGEAYSGNTFWDTETYCLPFYLFNNPQAAKKLLMFRYHSLPQARERAKALDCEGAFYPIATIDGRECCNLWQHSSLQLQASTGVAYGIWHYVNVTKDEDFIDTYGVEMLVEICRMLATRGDWSQKTGKYGFYGVMGPDEFQMMVNHNCYTNFMAKKTFEYTILVINNMKATQKFADRLKILSVDSQELLKWADMARNMEIPYDEDTRIFEQCEGFFTLPHIDVDKIPVTEFPLYSHWSYDHIYRNDMIKQPDVLMMMFLYNACFTTEQKLKNYDYYEPRCIHESSLSPSVHSILASELKRHEDAYRFFEFATRLDLDNYNRNTSEGLHTTSIAAAWMNIIYGFGGMRSDGDILSFHPTIPKQWRSYSFQILLGDDTLFIKVEQEKLRIHTKNGSKQTISLYDRNTVIGQEEVVVKIPEQWRTAIDE</sequence>
<dbReference type="Gene3D" id="2.70.98.40">
    <property type="entry name" value="Glycoside hydrolase, family 65, N-terminal domain"/>
    <property type="match status" value="1"/>
</dbReference>
<dbReference type="Pfam" id="PF03633">
    <property type="entry name" value="Glyco_hydro_65C"/>
    <property type="match status" value="1"/>
</dbReference>
<dbReference type="InterPro" id="IPR037018">
    <property type="entry name" value="GH65_N"/>
</dbReference>
<comment type="caution">
    <text evidence="5">The sequence shown here is derived from an EMBL/GenBank/DDBJ whole genome shotgun (WGS) entry which is preliminary data.</text>
</comment>
<dbReference type="SUPFAM" id="SSF48208">
    <property type="entry name" value="Six-hairpin glycosidases"/>
    <property type="match status" value="1"/>
</dbReference>
<evidence type="ECO:0000259" key="4">
    <source>
        <dbReference type="Pfam" id="PF03636"/>
    </source>
</evidence>
<dbReference type="Pfam" id="PF03632">
    <property type="entry name" value="Glyco_hydro_65m"/>
    <property type="match status" value="1"/>
</dbReference>
<dbReference type="Proteomes" id="UP001082703">
    <property type="component" value="Unassembled WGS sequence"/>
</dbReference>
<evidence type="ECO:0000259" key="2">
    <source>
        <dbReference type="Pfam" id="PF03632"/>
    </source>
</evidence>
<evidence type="ECO:0000259" key="3">
    <source>
        <dbReference type="Pfam" id="PF03633"/>
    </source>
</evidence>
<feature type="domain" description="Glycoside hydrolase family 65 N-terminal" evidence="4">
    <location>
        <begin position="17"/>
        <end position="258"/>
    </location>
</feature>
<dbReference type="RefSeq" id="WP_268056701.1">
    <property type="nucleotide sequence ID" value="NZ_JAPOHA010000001.1"/>
</dbReference>
<dbReference type="InterPro" id="IPR005195">
    <property type="entry name" value="Glyco_hydro_65_M"/>
</dbReference>
<name>A0ABT4BP78_9FIRM</name>
<dbReference type="Gene3D" id="1.50.10.10">
    <property type="match status" value="1"/>
</dbReference>
<feature type="domain" description="Glycoside hydrolase family 65 C-terminal" evidence="3">
    <location>
        <begin position="690"/>
        <end position="748"/>
    </location>
</feature>
<dbReference type="InterPro" id="IPR011013">
    <property type="entry name" value="Gal_mutarotase_sf_dom"/>
</dbReference>
<dbReference type="GO" id="GO:0016787">
    <property type="term" value="F:hydrolase activity"/>
    <property type="evidence" value="ECO:0007669"/>
    <property type="project" value="UniProtKB-KW"/>
</dbReference>
<keyword evidence="6" id="KW-1185">Reference proteome</keyword>
<dbReference type="InterPro" id="IPR008928">
    <property type="entry name" value="6-hairpin_glycosidase_sf"/>
</dbReference>